<dbReference type="InterPro" id="IPR011006">
    <property type="entry name" value="CheY-like_superfamily"/>
</dbReference>
<evidence type="ECO:0000259" key="3">
    <source>
        <dbReference type="PROSITE" id="PS50110"/>
    </source>
</evidence>
<sequence>MHLAKAVPRSLSAAATDMPEEGQGWPVGSVVLVVEDEPLICMNLIQMLEMMDFEAIGVGRAEQALDWLKSNPAPALMITDVSLPGMNGIVLAAEARQLHPGLPVLLASGHAEAAVSLPPALQQGVGFLAKPYSMRQLESAVQGMRGHADAGNG</sequence>
<dbReference type="InterPro" id="IPR001789">
    <property type="entry name" value="Sig_transdc_resp-reg_receiver"/>
</dbReference>
<dbReference type="OrthoDB" id="8019678at2"/>
<evidence type="ECO:0000313" key="4">
    <source>
        <dbReference type="EMBL" id="MXP62212.1"/>
    </source>
</evidence>
<keyword evidence="5" id="KW-1185">Reference proteome</keyword>
<dbReference type="SMART" id="SM00448">
    <property type="entry name" value="REC"/>
    <property type="match status" value="1"/>
</dbReference>
<protein>
    <submittedName>
        <fullName evidence="4">Response regulator</fullName>
    </submittedName>
</protein>
<comment type="caution">
    <text evidence="4">The sequence shown here is derived from an EMBL/GenBank/DDBJ whole genome shotgun (WGS) entry which is preliminary data.</text>
</comment>
<dbReference type="Proteomes" id="UP000460715">
    <property type="component" value="Unassembled WGS sequence"/>
</dbReference>
<dbReference type="RefSeq" id="WP_160935336.1">
    <property type="nucleotide sequence ID" value="NZ_SNVJ01000002.1"/>
</dbReference>
<feature type="modified residue" description="4-aspartylphosphate" evidence="2">
    <location>
        <position position="80"/>
    </location>
</feature>
<proteinExistence type="predicted"/>
<dbReference type="Pfam" id="PF00072">
    <property type="entry name" value="Response_reg"/>
    <property type="match status" value="1"/>
</dbReference>
<name>A0A845BA04_9PROT</name>
<reference evidence="4 5" key="1">
    <citation type="submission" date="2019-03" db="EMBL/GenBank/DDBJ databases">
        <title>Roseomonas sp. a novel Roseomonas species isolated from Sea whip Gorgonian.</title>
        <authorList>
            <person name="Li F."/>
            <person name="Pan X."/>
            <person name="Huang S."/>
            <person name="Li Z."/>
            <person name="Meng B."/>
        </authorList>
    </citation>
    <scope>NUCLEOTIDE SEQUENCE [LARGE SCALE GENOMIC DNA]</scope>
    <source>
        <strain evidence="4 5">M0104</strain>
    </source>
</reference>
<accession>A0A845BA04</accession>
<evidence type="ECO:0000256" key="2">
    <source>
        <dbReference type="PROSITE-ProRule" id="PRU00169"/>
    </source>
</evidence>
<dbReference type="Gene3D" id="3.40.50.2300">
    <property type="match status" value="1"/>
</dbReference>
<dbReference type="AlphaFoldDB" id="A0A845BA04"/>
<evidence type="ECO:0000256" key="1">
    <source>
        <dbReference type="ARBA" id="ARBA00022553"/>
    </source>
</evidence>
<dbReference type="SUPFAM" id="SSF52172">
    <property type="entry name" value="CheY-like"/>
    <property type="match status" value="1"/>
</dbReference>
<keyword evidence="1 2" id="KW-0597">Phosphoprotein</keyword>
<organism evidence="4 5">
    <name type="scientific">Teichococcus coralli</name>
    <dbReference type="NCBI Taxonomy" id="2545983"/>
    <lineage>
        <taxon>Bacteria</taxon>
        <taxon>Pseudomonadati</taxon>
        <taxon>Pseudomonadota</taxon>
        <taxon>Alphaproteobacteria</taxon>
        <taxon>Acetobacterales</taxon>
        <taxon>Roseomonadaceae</taxon>
        <taxon>Roseomonas</taxon>
    </lineage>
</organism>
<dbReference type="InterPro" id="IPR050595">
    <property type="entry name" value="Bact_response_regulator"/>
</dbReference>
<gene>
    <name evidence="4" type="ORF">E0493_02445</name>
</gene>
<dbReference type="EMBL" id="SNVJ01000002">
    <property type="protein sequence ID" value="MXP62212.1"/>
    <property type="molecule type" value="Genomic_DNA"/>
</dbReference>
<dbReference type="PROSITE" id="PS50110">
    <property type="entry name" value="RESPONSE_REGULATORY"/>
    <property type="match status" value="1"/>
</dbReference>
<dbReference type="PANTHER" id="PTHR44591">
    <property type="entry name" value="STRESS RESPONSE REGULATOR PROTEIN 1"/>
    <property type="match status" value="1"/>
</dbReference>
<feature type="domain" description="Response regulatory" evidence="3">
    <location>
        <begin position="30"/>
        <end position="145"/>
    </location>
</feature>
<dbReference type="PANTHER" id="PTHR44591:SF3">
    <property type="entry name" value="RESPONSE REGULATORY DOMAIN-CONTAINING PROTEIN"/>
    <property type="match status" value="1"/>
</dbReference>
<evidence type="ECO:0000313" key="5">
    <source>
        <dbReference type="Proteomes" id="UP000460715"/>
    </source>
</evidence>
<dbReference type="GO" id="GO:0000160">
    <property type="term" value="P:phosphorelay signal transduction system"/>
    <property type="evidence" value="ECO:0007669"/>
    <property type="project" value="InterPro"/>
</dbReference>